<dbReference type="GO" id="GO:0004864">
    <property type="term" value="F:protein phosphatase inhibitor activity"/>
    <property type="evidence" value="ECO:0007669"/>
    <property type="project" value="UniProtKB-KW"/>
</dbReference>
<dbReference type="EnsemblMetazoa" id="XM_038216777.1">
    <property type="protein sequence ID" value="XP_038072705.1"/>
    <property type="gene ID" value="LOC119741105"/>
</dbReference>
<dbReference type="GO" id="GO:0005737">
    <property type="term" value="C:cytoplasm"/>
    <property type="evidence" value="ECO:0007669"/>
    <property type="project" value="UniProtKB-SubCell"/>
</dbReference>
<dbReference type="OMA" id="SGDYNME"/>
<dbReference type="AlphaFoldDB" id="A0A914BA40"/>
<evidence type="ECO:0000313" key="6">
    <source>
        <dbReference type="EnsemblMetazoa" id="XP_038072705.1"/>
    </source>
</evidence>
<evidence type="ECO:0000256" key="1">
    <source>
        <dbReference type="ARBA" id="ARBA00010520"/>
    </source>
</evidence>
<keyword evidence="4" id="KW-0132">Cell division</keyword>
<evidence type="ECO:0000256" key="2">
    <source>
        <dbReference type="ARBA" id="ARBA00022776"/>
    </source>
</evidence>
<comment type="function">
    <text evidence="4">Protein phosphatase inhibitor that specifically inhibits protein phosphatase 2A (PP2A) during mitosis.</text>
</comment>
<keyword evidence="3 4" id="KW-0650">Protein phosphatase inhibitor</keyword>
<evidence type="ECO:0008006" key="8">
    <source>
        <dbReference type="Google" id="ProtNLM"/>
    </source>
</evidence>
<reference evidence="6" key="1">
    <citation type="submission" date="2022-11" db="UniProtKB">
        <authorList>
            <consortium name="EnsemblMetazoa"/>
        </authorList>
    </citation>
    <scope>IDENTIFICATION</scope>
</reference>
<dbReference type="RefSeq" id="XP_038072705.1">
    <property type="nucleotide sequence ID" value="XM_038216777.1"/>
</dbReference>
<keyword evidence="7" id="KW-1185">Reference proteome</keyword>
<comment type="similarity">
    <text evidence="1 4">Belongs to the endosulfine family.</text>
</comment>
<dbReference type="InterPro" id="IPR006760">
    <property type="entry name" value="Endosulphine"/>
</dbReference>
<keyword evidence="4" id="KW-0131">Cell cycle</keyword>
<dbReference type="GeneID" id="119741105"/>
<proteinExistence type="inferred from homology"/>
<dbReference type="Pfam" id="PF04667">
    <property type="entry name" value="Endosulfine"/>
    <property type="match status" value="1"/>
</dbReference>
<protein>
    <recommendedName>
        <fullName evidence="8">cAMP-regulated phosphoprotein 19</fullName>
    </recommendedName>
</protein>
<dbReference type="Proteomes" id="UP000887568">
    <property type="component" value="Unplaced"/>
</dbReference>
<evidence type="ECO:0000256" key="5">
    <source>
        <dbReference type="SAM" id="MobiDB-lite"/>
    </source>
</evidence>
<accession>A0A914BA40</accession>
<evidence type="ECO:0000256" key="3">
    <source>
        <dbReference type="ARBA" id="ARBA00023272"/>
    </source>
</evidence>
<dbReference type="GO" id="GO:0051301">
    <property type="term" value="P:cell division"/>
    <property type="evidence" value="ECO:0007669"/>
    <property type="project" value="UniProtKB-KW"/>
</dbReference>
<comment type="subcellular location">
    <subcellularLocation>
        <location evidence="4">Cytoplasm</location>
    </subcellularLocation>
</comment>
<evidence type="ECO:0000313" key="7">
    <source>
        <dbReference type="Proteomes" id="UP000887568"/>
    </source>
</evidence>
<sequence length="173" mass="18591">MSDDSVKAEKPQATEQEPKPEAQVTAEVETTQEPEVIEDKPTPLPLLGGKENQQAASFKKPLDVKPQLSPEKMEEAKLSAKYGKLKPGGSDFLRKRLNKGVKYFDSGDYQMEQQSGKMKLRPNSGKPMGLAGARVGGAMPAPSPLGPATGKTIPTPASIPHRKQSTEISKLAV</sequence>
<feature type="compositionally biased region" description="Basic and acidic residues" evidence="5">
    <location>
        <begin position="1"/>
        <end position="20"/>
    </location>
</feature>
<keyword evidence="2 4" id="KW-0498">Mitosis</keyword>
<name>A0A914BA40_PATMI</name>
<dbReference type="OrthoDB" id="5949865at2759"/>
<organism evidence="6 7">
    <name type="scientific">Patiria miniata</name>
    <name type="common">Bat star</name>
    <name type="synonym">Asterina miniata</name>
    <dbReference type="NCBI Taxonomy" id="46514"/>
    <lineage>
        <taxon>Eukaryota</taxon>
        <taxon>Metazoa</taxon>
        <taxon>Echinodermata</taxon>
        <taxon>Eleutherozoa</taxon>
        <taxon>Asterozoa</taxon>
        <taxon>Asteroidea</taxon>
        <taxon>Valvatacea</taxon>
        <taxon>Valvatida</taxon>
        <taxon>Asterinidae</taxon>
        <taxon>Patiria</taxon>
    </lineage>
</organism>
<feature type="region of interest" description="Disordered" evidence="5">
    <location>
        <begin position="112"/>
        <end position="173"/>
    </location>
</feature>
<feature type="region of interest" description="Disordered" evidence="5">
    <location>
        <begin position="1"/>
        <end position="69"/>
    </location>
</feature>
<keyword evidence="4" id="KW-0963">Cytoplasm</keyword>
<evidence type="ECO:0000256" key="4">
    <source>
        <dbReference type="RuleBase" id="RU363120"/>
    </source>
</evidence>